<sequence length="141" mass="15827">MTSSDYTVLGVGIGEYVRVSFLYCPGKQRVVYLMSIVICNGNRVNTTTASILRRSMRDIRSTDPIVGEGRDWRKGSKTIKAELILVAMVTPSNHHLQWNTAPCHRRYGVQGQSNIACRCHGWSLIVLFTFVDLVLSLDPKL</sequence>
<gene>
    <name evidence="1" type="ORF">LCOR_11654.1</name>
</gene>
<organism evidence="1 2">
    <name type="scientific">Lichtheimia corymbifera JMRC:FSU:9682</name>
    <dbReference type="NCBI Taxonomy" id="1263082"/>
    <lineage>
        <taxon>Eukaryota</taxon>
        <taxon>Fungi</taxon>
        <taxon>Fungi incertae sedis</taxon>
        <taxon>Mucoromycota</taxon>
        <taxon>Mucoromycotina</taxon>
        <taxon>Mucoromycetes</taxon>
        <taxon>Mucorales</taxon>
        <taxon>Lichtheimiaceae</taxon>
        <taxon>Lichtheimia</taxon>
    </lineage>
</organism>
<keyword evidence="2" id="KW-1185">Reference proteome</keyword>
<comment type="caution">
    <text evidence="1">The sequence shown here is derived from an EMBL/GenBank/DDBJ whole genome shotgun (WGS) entry which is preliminary data.</text>
</comment>
<evidence type="ECO:0000313" key="1">
    <source>
        <dbReference type="EMBL" id="CDH60878.1"/>
    </source>
</evidence>
<evidence type="ECO:0000313" key="2">
    <source>
        <dbReference type="Proteomes" id="UP000027586"/>
    </source>
</evidence>
<reference evidence="1" key="1">
    <citation type="submission" date="2013-08" db="EMBL/GenBank/DDBJ databases">
        <title>Gene expansion shapes genome architecture in the human pathogen Lichtheimia corymbifera: an evolutionary genomics analysis in the ancient terrestrial Mucorales (Mucoromycotina).</title>
        <authorList>
            <person name="Schwartze V.U."/>
            <person name="Winter S."/>
            <person name="Shelest E."/>
            <person name="Marcet-Houben M."/>
            <person name="Horn F."/>
            <person name="Wehner S."/>
            <person name="Hoffmann K."/>
            <person name="Riege K."/>
            <person name="Sammeth M."/>
            <person name="Nowrousian M."/>
            <person name="Valiante V."/>
            <person name="Linde J."/>
            <person name="Jacobsen I.D."/>
            <person name="Marz M."/>
            <person name="Brakhage A.A."/>
            <person name="Gabaldon T."/>
            <person name="Bocker S."/>
            <person name="Voigt K."/>
        </authorList>
    </citation>
    <scope>NUCLEOTIDE SEQUENCE [LARGE SCALE GENOMIC DNA]</scope>
    <source>
        <strain evidence="1">FSU 9682</strain>
    </source>
</reference>
<name>A0A068SEU9_9FUNG</name>
<protein>
    <submittedName>
        <fullName evidence="1">Uncharacterized protein</fullName>
    </submittedName>
</protein>
<proteinExistence type="predicted"/>
<accession>A0A068SEU9</accession>
<dbReference type="AlphaFoldDB" id="A0A068SEU9"/>
<dbReference type="EMBL" id="CBTN010000112">
    <property type="protein sequence ID" value="CDH60878.1"/>
    <property type="molecule type" value="Genomic_DNA"/>
</dbReference>
<dbReference type="VEuPathDB" id="FungiDB:LCOR_11654.1"/>
<dbReference type="Proteomes" id="UP000027586">
    <property type="component" value="Unassembled WGS sequence"/>
</dbReference>